<dbReference type="CDD" id="cd22919">
    <property type="entry name" value="HFD_CENP-S"/>
    <property type="match status" value="1"/>
</dbReference>
<dbReference type="GO" id="GO:0046982">
    <property type="term" value="F:protein heterodimerization activity"/>
    <property type="evidence" value="ECO:0007669"/>
    <property type="project" value="InterPro"/>
</dbReference>
<dbReference type="FunCoup" id="W2RYQ9">
    <property type="interactions" value="36"/>
</dbReference>
<evidence type="ECO:0000256" key="3">
    <source>
        <dbReference type="ARBA" id="ARBA00023125"/>
    </source>
</evidence>
<dbReference type="GO" id="GO:0006281">
    <property type="term" value="P:DNA repair"/>
    <property type="evidence" value="ECO:0007669"/>
    <property type="project" value="UniProtKB-KW"/>
</dbReference>
<dbReference type="GeneID" id="19970916"/>
<dbReference type="GO" id="GO:0031297">
    <property type="term" value="P:replication fork processing"/>
    <property type="evidence" value="ECO:0007669"/>
    <property type="project" value="TreeGrafter"/>
</dbReference>
<dbReference type="GO" id="GO:0003682">
    <property type="term" value="F:chromatin binding"/>
    <property type="evidence" value="ECO:0007669"/>
    <property type="project" value="TreeGrafter"/>
</dbReference>
<evidence type="ECO:0008006" key="7">
    <source>
        <dbReference type="Google" id="ProtNLM"/>
    </source>
</evidence>
<dbReference type="HOGENOM" id="CLU_100369_2_2_1"/>
<evidence type="ECO:0000256" key="1">
    <source>
        <dbReference type="ARBA" id="ARBA00006612"/>
    </source>
</evidence>
<dbReference type="OrthoDB" id="1872155at2759"/>
<dbReference type="InParanoid" id="W2RYQ9"/>
<dbReference type="VEuPathDB" id="FungiDB:HMPREF1541_03577"/>
<dbReference type="EMBL" id="KB822719">
    <property type="protein sequence ID" value="ETN41641.1"/>
    <property type="molecule type" value="Genomic_DNA"/>
</dbReference>
<keyword evidence="6" id="KW-1185">Reference proteome</keyword>
<dbReference type="AlphaFoldDB" id="W2RYQ9"/>
<comment type="similarity">
    <text evidence="1">Belongs to the TAF9 family. CENP-S/MHF1 subfamily.</text>
</comment>
<dbReference type="PANTHER" id="PTHR22980:SF0">
    <property type="entry name" value="CENTROMERE PROTEIN S"/>
    <property type="match status" value="1"/>
</dbReference>
<evidence type="ECO:0000313" key="5">
    <source>
        <dbReference type="EMBL" id="ETN41641.1"/>
    </source>
</evidence>
<evidence type="ECO:0000313" key="6">
    <source>
        <dbReference type="Proteomes" id="UP000030752"/>
    </source>
</evidence>
<dbReference type="GO" id="GO:0071821">
    <property type="term" value="C:FANCM-MHF complex"/>
    <property type="evidence" value="ECO:0007669"/>
    <property type="project" value="InterPro"/>
</dbReference>
<dbReference type="Gene3D" id="1.10.20.10">
    <property type="entry name" value="Histone, subunit A"/>
    <property type="match status" value="1"/>
</dbReference>
<dbReference type="InterPro" id="IPR009072">
    <property type="entry name" value="Histone-fold"/>
</dbReference>
<keyword evidence="3" id="KW-0238">DNA-binding</keyword>
<organism evidence="5 6">
    <name type="scientific">Cyphellophora europaea (strain CBS 101466)</name>
    <name type="common">Phialophora europaea</name>
    <dbReference type="NCBI Taxonomy" id="1220924"/>
    <lineage>
        <taxon>Eukaryota</taxon>
        <taxon>Fungi</taxon>
        <taxon>Dikarya</taxon>
        <taxon>Ascomycota</taxon>
        <taxon>Pezizomycotina</taxon>
        <taxon>Eurotiomycetes</taxon>
        <taxon>Chaetothyriomycetidae</taxon>
        <taxon>Chaetothyriales</taxon>
        <taxon>Cyphellophoraceae</taxon>
        <taxon>Cyphellophora</taxon>
    </lineage>
</organism>
<dbReference type="Proteomes" id="UP000030752">
    <property type="component" value="Unassembled WGS sequence"/>
</dbReference>
<accession>W2RYQ9</accession>
<dbReference type="GO" id="GO:0003677">
    <property type="term" value="F:DNA binding"/>
    <property type="evidence" value="ECO:0007669"/>
    <property type="project" value="UniProtKB-KW"/>
</dbReference>
<evidence type="ECO:0000256" key="4">
    <source>
        <dbReference type="ARBA" id="ARBA00023204"/>
    </source>
</evidence>
<gene>
    <name evidence="5" type="ORF">HMPREF1541_03577</name>
</gene>
<dbReference type="SUPFAM" id="SSF47113">
    <property type="entry name" value="Histone-fold"/>
    <property type="match status" value="1"/>
</dbReference>
<dbReference type="eggNOG" id="ENOG502S7WI">
    <property type="taxonomic scope" value="Eukaryota"/>
</dbReference>
<sequence>MPEPDADLSEQLKRALWLHIGRLVDAQTLELGVNATPQFIAALMEATYAQIVNAGRDLESFAQHAGRERVQVQDVLLLGRRNEGLLGVLEEKAEEVKRGKAKAQEKEGR</sequence>
<dbReference type="Pfam" id="PF15630">
    <property type="entry name" value="CENP-S"/>
    <property type="match status" value="1"/>
</dbReference>
<proteinExistence type="inferred from homology"/>
<dbReference type="PANTHER" id="PTHR22980">
    <property type="entry name" value="CORTISTATIN"/>
    <property type="match status" value="1"/>
</dbReference>
<evidence type="ECO:0000256" key="2">
    <source>
        <dbReference type="ARBA" id="ARBA00022763"/>
    </source>
</evidence>
<protein>
    <recommendedName>
        <fullName evidence="7">Centromere protein S</fullName>
    </recommendedName>
</protein>
<keyword evidence="2" id="KW-0227">DNA damage</keyword>
<keyword evidence="4" id="KW-0234">DNA repair</keyword>
<dbReference type="RefSeq" id="XP_008716150.1">
    <property type="nucleotide sequence ID" value="XM_008717928.1"/>
</dbReference>
<dbReference type="GO" id="GO:0000712">
    <property type="term" value="P:resolution of meiotic recombination intermediates"/>
    <property type="evidence" value="ECO:0007669"/>
    <property type="project" value="TreeGrafter"/>
</dbReference>
<dbReference type="InterPro" id="IPR029003">
    <property type="entry name" value="CENP-S/Mhf1"/>
</dbReference>
<dbReference type="STRING" id="1220924.W2RYQ9"/>
<name>W2RYQ9_CYPE1</name>
<reference evidence="5 6" key="1">
    <citation type="submission" date="2013-03" db="EMBL/GenBank/DDBJ databases">
        <title>The Genome Sequence of Phialophora europaea CBS 101466.</title>
        <authorList>
            <consortium name="The Broad Institute Genomics Platform"/>
            <person name="Cuomo C."/>
            <person name="de Hoog S."/>
            <person name="Gorbushina A."/>
            <person name="Walker B."/>
            <person name="Young S.K."/>
            <person name="Zeng Q."/>
            <person name="Gargeya S."/>
            <person name="Fitzgerald M."/>
            <person name="Haas B."/>
            <person name="Abouelleil A."/>
            <person name="Allen A.W."/>
            <person name="Alvarado L."/>
            <person name="Arachchi H.M."/>
            <person name="Berlin A.M."/>
            <person name="Chapman S.B."/>
            <person name="Gainer-Dewar J."/>
            <person name="Goldberg J."/>
            <person name="Griggs A."/>
            <person name="Gujja S."/>
            <person name="Hansen M."/>
            <person name="Howarth C."/>
            <person name="Imamovic A."/>
            <person name="Ireland A."/>
            <person name="Larimer J."/>
            <person name="McCowan C."/>
            <person name="Murphy C."/>
            <person name="Pearson M."/>
            <person name="Poon T.W."/>
            <person name="Priest M."/>
            <person name="Roberts A."/>
            <person name="Saif S."/>
            <person name="Shea T."/>
            <person name="Sisk P."/>
            <person name="Sykes S."/>
            <person name="Wortman J."/>
            <person name="Nusbaum C."/>
            <person name="Birren B."/>
        </authorList>
    </citation>
    <scope>NUCLEOTIDE SEQUENCE [LARGE SCALE GENOMIC DNA]</scope>
    <source>
        <strain evidence="5 6">CBS 101466</strain>
    </source>
</reference>